<accession>A0A834M9H6</accession>
<feature type="compositionally biased region" description="Basic residues" evidence="1">
    <location>
        <begin position="12"/>
        <end position="22"/>
    </location>
</feature>
<gene>
    <name evidence="2" type="ORF">GWI33_011358</name>
</gene>
<feature type="region of interest" description="Disordered" evidence="1">
    <location>
        <begin position="1"/>
        <end position="42"/>
    </location>
</feature>
<organism evidence="2 3">
    <name type="scientific">Rhynchophorus ferrugineus</name>
    <name type="common">Red palm weevil</name>
    <name type="synonym">Curculio ferrugineus</name>
    <dbReference type="NCBI Taxonomy" id="354439"/>
    <lineage>
        <taxon>Eukaryota</taxon>
        <taxon>Metazoa</taxon>
        <taxon>Ecdysozoa</taxon>
        <taxon>Arthropoda</taxon>
        <taxon>Hexapoda</taxon>
        <taxon>Insecta</taxon>
        <taxon>Pterygota</taxon>
        <taxon>Neoptera</taxon>
        <taxon>Endopterygota</taxon>
        <taxon>Coleoptera</taxon>
        <taxon>Polyphaga</taxon>
        <taxon>Cucujiformia</taxon>
        <taxon>Curculionidae</taxon>
        <taxon>Dryophthorinae</taxon>
        <taxon>Rhynchophorus</taxon>
    </lineage>
</organism>
<proteinExistence type="predicted"/>
<name>A0A834M9H6_RHYFE</name>
<protein>
    <submittedName>
        <fullName evidence="2">Uncharacterized protein</fullName>
    </submittedName>
</protein>
<evidence type="ECO:0000313" key="3">
    <source>
        <dbReference type="Proteomes" id="UP000625711"/>
    </source>
</evidence>
<comment type="caution">
    <text evidence="2">The sequence shown here is derived from an EMBL/GenBank/DDBJ whole genome shotgun (WGS) entry which is preliminary data.</text>
</comment>
<reference evidence="2" key="1">
    <citation type="submission" date="2020-08" db="EMBL/GenBank/DDBJ databases">
        <title>Genome sequencing and assembly of the red palm weevil Rhynchophorus ferrugineus.</title>
        <authorList>
            <person name="Dias G.B."/>
            <person name="Bergman C.M."/>
            <person name="Manee M."/>
        </authorList>
    </citation>
    <scope>NUCLEOTIDE SEQUENCE</scope>
    <source>
        <strain evidence="2">AA-2017</strain>
        <tissue evidence="2">Whole larva</tissue>
    </source>
</reference>
<evidence type="ECO:0000313" key="2">
    <source>
        <dbReference type="EMBL" id="KAF7275698.1"/>
    </source>
</evidence>
<feature type="non-terminal residue" evidence="2">
    <location>
        <position position="1"/>
    </location>
</feature>
<keyword evidence="3" id="KW-1185">Reference proteome</keyword>
<dbReference type="EMBL" id="JAACXV010009397">
    <property type="protein sequence ID" value="KAF7275698.1"/>
    <property type="molecule type" value="Genomic_DNA"/>
</dbReference>
<dbReference type="Proteomes" id="UP000625711">
    <property type="component" value="Unassembled WGS sequence"/>
</dbReference>
<evidence type="ECO:0000256" key="1">
    <source>
        <dbReference type="SAM" id="MobiDB-lite"/>
    </source>
</evidence>
<dbReference type="AlphaFoldDB" id="A0A834M9H6"/>
<sequence>KHLLAVENKELKQKRRERRPSRIKPSGRASSQPATHANPDATLAVVRRVTATWAATDRLIPPPRDRVPLITYVNMIFGV</sequence>